<protein>
    <recommendedName>
        <fullName evidence="3 6">Signal peptidase I</fullName>
        <ecNumber evidence="3 6">3.4.21.89</ecNumber>
    </recommendedName>
</protein>
<dbReference type="Gene3D" id="2.10.109.10">
    <property type="entry name" value="Umud Fragment, subunit A"/>
    <property type="match status" value="1"/>
</dbReference>
<dbReference type="GO" id="GO:0005886">
    <property type="term" value="C:plasma membrane"/>
    <property type="evidence" value="ECO:0007669"/>
    <property type="project" value="UniProtKB-SubCell"/>
</dbReference>
<evidence type="ECO:0000256" key="5">
    <source>
        <dbReference type="PIRSR" id="PIRSR600223-1"/>
    </source>
</evidence>
<evidence type="ECO:0000256" key="3">
    <source>
        <dbReference type="ARBA" id="ARBA00013208"/>
    </source>
</evidence>
<dbReference type="NCBIfam" id="TIGR02227">
    <property type="entry name" value="sigpep_I_bact"/>
    <property type="match status" value="1"/>
</dbReference>
<keyword evidence="6" id="KW-0472">Membrane</keyword>
<dbReference type="PRINTS" id="PR00727">
    <property type="entry name" value="LEADERPTASE"/>
</dbReference>
<dbReference type="InterPro" id="IPR000223">
    <property type="entry name" value="Pept_S26A_signal_pept_1"/>
</dbReference>
<organism evidence="8 9">
    <name type="scientific">Lysinibacillus telephonicus</name>
    <dbReference type="NCBI Taxonomy" id="1714840"/>
    <lineage>
        <taxon>Bacteria</taxon>
        <taxon>Bacillati</taxon>
        <taxon>Bacillota</taxon>
        <taxon>Bacilli</taxon>
        <taxon>Bacillales</taxon>
        <taxon>Bacillaceae</taxon>
        <taxon>Lysinibacillus</taxon>
    </lineage>
</organism>
<evidence type="ECO:0000256" key="1">
    <source>
        <dbReference type="ARBA" id="ARBA00000677"/>
    </source>
</evidence>
<evidence type="ECO:0000256" key="4">
    <source>
        <dbReference type="ARBA" id="ARBA00022801"/>
    </source>
</evidence>
<feature type="transmembrane region" description="Helical" evidence="6">
    <location>
        <begin position="13"/>
        <end position="34"/>
    </location>
</feature>
<comment type="subcellular location">
    <subcellularLocation>
        <location evidence="2">Cell membrane</location>
        <topology evidence="2">Single-pass type II membrane protein</topology>
    </subcellularLocation>
    <subcellularLocation>
        <location evidence="6">Membrane</location>
        <topology evidence="6">Single-pass type II membrane protein</topology>
    </subcellularLocation>
</comment>
<keyword evidence="6" id="KW-1133">Transmembrane helix</keyword>
<dbReference type="EC" id="3.4.21.89" evidence="3 6"/>
<dbReference type="InterPro" id="IPR019757">
    <property type="entry name" value="Pept_S26A_signal_pept_1_Lys-AS"/>
</dbReference>
<dbReference type="PANTHER" id="PTHR43390:SF8">
    <property type="entry name" value="SIGNAL PEPTIDASE I"/>
    <property type="match status" value="1"/>
</dbReference>
<keyword evidence="9" id="KW-1185">Reference proteome</keyword>
<dbReference type="AlphaFoldDB" id="A0A431USM0"/>
<gene>
    <name evidence="8" type="primary">lepB</name>
    <name evidence="8" type="ORF">EKG35_08675</name>
</gene>
<dbReference type="OrthoDB" id="9802919at2"/>
<keyword evidence="6" id="KW-0812">Transmembrane</keyword>
<proteinExistence type="inferred from homology"/>
<feature type="domain" description="Peptidase S26" evidence="7">
    <location>
        <begin position="15"/>
        <end position="175"/>
    </location>
</feature>
<evidence type="ECO:0000256" key="6">
    <source>
        <dbReference type="RuleBase" id="RU362042"/>
    </source>
</evidence>
<dbReference type="SUPFAM" id="SSF51306">
    <property type="entry name" value="LexA/Signal peptidase"/>
    <property type="match status" value="1"/>
</dbReference>
<evidence type="ECO:0000259" key="7">
    <source>
        <dbReference type="Pfam" id="PF10502"/>
    </source>
</evidence>
<dbReference type="GO" id="GO:0004252">
    <property type="term" value="F:serine-type endopeptidase activity"/>
    <property type="evidence" value="ECO:0007669"/>
    <property type="project" value="InterPro"/>
</dbReference>
<accession>A0A431USM0</accession>
<dbReference type="PROSITE" id="PS00760">
    <property type="entry name" value="SPASE_I_2"/>
    <property type="match status" value="1"/>
</dbReference>
<dbReference type="CDD" id="cd06530">
    <property type="entry name" value="S26_SPase_I"/>
    <property type="match status" value="1"/>
</dbReference>
<comment type="caution">
    <text evidence="8">The sequence shown here is derived from an EMBL/GenBank/DDBJ whole genome shotgun (WGS) entry which is preliminary data.</text>
</comment>
<sequence>MIVNEVSKPKNDFLSWLVVILFGIVIAFVCREFLFSPLIVKGASMMPTYESEDVIIVSKVSEIDRFDHVVFKAPYEDEYYIKRVIGLPGDSVEMKDDVLIINGEEYEEPYVNRNTENPFQRRVTENFTLEEITGEKVVPEGYLFVLGDNRLRSSDSRHYGLIPIDSLLGESKIRIYPLNHLKLFN</sequence>
<keyword evidence="6" id="KW-0645">Protease</keyword>
<dbReference type="InterPro" id="IPR019533">
    <property type="entry name" value="Peptidase_S26"/>
</dbReference>
<dbReference type="Proteomes" id="UP000276349">
    <property type="component" value="Unassembled WGS sequence"/>
</dbReference>
<evidence type="ECO:0000313" key="9">
    <source>
        <dbReference type="Proteomes" id="UP000276349"/>
    </source>
</evidence>
<feature type="active site" evidence="5">
    <location>
        <position position="82"/>
    </location>
</feature>
<dbReference type="PANTHER" id="PTHR43390">
    <property type="entry name" value="SIGNAL PEPTIDASE I"/>
    <property type="match status" value="1"/>
</dbReference>
<evidence type="ECO:0000256" key="2">
    <source>
        <dbReference type="ARBA" id="ARBA00004401"/>
    </source>
</evidence>
<feature type="active site" evidence="5">
    <location>
        <position position="44"/>
    </location>
</feature>
<dbReference type="PROSITE" id="PS00761">
    <property type="entry name" value="SPASE_I_3"/>
    <property type="match status" value="1"/>
</dbReference>
<dbReference type="Pfam" id="PF10502">
    <property type="entry name" value="Peptidase_S26"/>
    <property type="match status" value="1"/>
</dbReference>
<comment type="catalytic activity">
    <reaction evidence="1 6">
        <text>Cleavage of hydrophobic, N-terminal signal or leader sequences from secreted and periplasmic proteins.</text>
        <dbReference type="EC" id="3.4.21.89"/>
    </reaction>
</comment>
<dbReference type="InterPro" id="IPR036286">
    <property type="entry name" value="LexA/Signal_pep-like_sf"/>
</dbReference>
<dbReference type="RefSeq" id="WP_126294052.1">
    <property type="nucleotide sequence ID" value="NZ_CP155468.1"/>
</dbReference>
<dbReference type="GO" id="GO:0006465">
    <property type="term" value="P:signal peptide processing"/>
    <property type="evidence" value="ECO:0007669"/>
    <property type="project" value="InterPro"/>
</dbReference>
<comment type="similarity">
    <text evidence="6">Belongs to the peptidase S26 family.</text>
</comment>
<keyword evidence="4 6" id="KW-0378">Hydrolase</keyword>
<evidence type="ECO:0000313" key="8">
    <source>
        <dbReference type="EMBL" id="RTQ93455.1"/>
    </source>
</evidence>
<dbReference type="InterPro" id="IPR019758">
    <property type="entry name" value="Pept_S26A_signal_pept_1_CS"/>
</dbReference>
<dbReference type="GO" id="GO:0009003">
    <property type="term" value="F:signal peptidase activity"/>
    <property type="evidence" value="ECO:0007669"/>
    <property type="project" value="UniProtKB-EC"/>
</dbReference>
<dbReference type="EMBL" id="RXNR01000019">
    <property type="protein sequence ID" value="RTQ93455.1"/>
    <property type="molecule type" value="Genomic_DNA"/>
</dbReference>
<name>A0A431USM0_9BACI</name>
<reference evidence="8 9" key="1">
    <citation type="submission" date="2018-12" db="EMBL/GenBank/DDBJ databases">
        <authorList>
            <person name="Yu L."/>
        </authorList>
    </citation>
    <scope>NUCLEOTIDE SEQUENCE [LARGE SCALE GENOMIC DNA]</scope>
    <source>
        <strain evidence="8 9">S5H2222</strain>
    </source>
</reference>